<feature type="region of interest" description="Disordered" evidence="1">
    <location>
        <begin position="315"/>
        <end position="375"/>
    </location>
</feature>
<reference evidence="2" key="2">
    <citation type="submission" date="2020-08" db="EMBL/GenBank/DDBJ databases">
        <title>Plant Genome Project.</title>
        <authorList>
            <person name="Zhang R.-G."/>
        </authorList>
    </citation>
    <scope>NUCLEOTIDE SEQUENCE</scope>
    <source>
        <strain evidence="2">Huo1</strain>
        <tissue evidence="2">Leaf</tissue>
    </source>
</reference>
<protein>
    <recommendedName>
        <fullName evidence="4">Retrotransposon gag domain-containing protein</fullName>
    </recommendedName>
</protein>
<dbReference type="AlphaFoldDB" id="A0A8X8ZE87"/>
<feature type="compositionally biased region" description="Basic and acidic residues" evidence="1">
    <location>
        <begin position="51"/>
        <end position="61"/>
    </location>
</feature>
<proteinExistence type="predicted"/>
<evidence type="ECO:0000256" key="1">
    <source>
        <dbReference type="SAM" id="MobiDB-lite"/>
    </source>
</evidence>
<dbReference type="Proteomes" id="UP000298416">
    <property type="component" value="Unassembled WGS sequence"/>
</dbReference>
<comment type="caution">
    <text evidence="2">The sequence shown here is derived from an EMBL/GenBank/DDBJ whole genome shotgun (WGS) entry which is preliminary data.</text>
</comment>
<evidence type="ECO:0008006" key="4">
    <source>
        <dbReference type="Google" id="ProtNLM"/>
    </source>
</evidence>
<evidence type="ECO:0000313" key="3">
    <source>
        <dbReference type="Proteomes" id="UP000298416"/>
    </source>
</evidence>
<sequence>MGNPSSYHMLDSPLDPVVDFEKLVEEQISTDMPGNDNDRNSDPNTITDDAESVHESEREEGTTSMIKKCSRETIDQREEGIHPIILCFLDHSSSRLTVPSDGEDDEALPKLHEFNTQELGQMVFDMQLGQAKYEKKMMAHKHDQEDIARQQTIVNRNINDSLNNLAASLRLRTAPQPVTEGIAPATRGWTLPPSITTKLVNFNPDSHPKLTSGAPCFSGENVEDNTASKTWDSFLLVVKKRFDPDLYKDYIGRLATLWKSSTVEAYRTEFESASLFIAGLKPSLKQELLTRRPATLQDAFALAQQLSVCQAAATQPYNPKSSWPNRGNRLSQPAEPIAKRDSQPEQRQSREGQPPGDYPVFYALMGVDDDDDNEE</sequence>
<feature type="region of interest" description="Disordered" evidence="1">
    <location>
        <begin position="25"/>
        <end position="69"/>
    </location>
</feature>
<accession>A0A8X8ZE87</accession>
<reference evidence="2" key="1">
    <citation type="submission" date="2018-01" db="EMBL/GenBank/DDBJ databases">
        <authorList>
            <person name="Mao J.F."/>
        </authorList>
    </citation>
    <scope>NUCLEOTIDE SEQUENCE</scope>
    <source>
        <strain evidence="2">Huo1</strain>
        <tissue evidence="2">Leaf</tissue>
    </source>
</reference>
<organism evidence="2">
    <name type="scientific">Salvia splendens</name>
    <name type="common">Scarlet sage</name>
    <dbReference type="NCBI Taxonomy" id="180675"/>
    <lineage>
        <taxon>Eukaryota</taxon>
        <taxon>Viridiplantae</taxon>
        <taxon>Streptophyta</taxon>
        <taxon>Embryophyta</taxon>
        <taxon>Tracheophyta</taxon>
        <taxon>Spermatophyta</taxon>
        <taxon>Magnoliopsida</taxon>
        <taxon>eudicotyledons</taxon>
        <taxon>Gunneridae</taxon>
        <taxon>Pentapetalae</taxon>
        <taxon>asterids</taxon>
        <taxon>lamiids</taxon>
        <taxon>Lamiales</taxon>
        <taxon>Lamiaceae</taxon>
        <taxon>Nepetoideae</taxon>
        <taxon>Mentheae</taxon>
        <taxon>Salviinae</taxon>
        <taxon>Salvia</taxon>
        <taxon>Salvia subgen. Calosphace</taxon>
        <taxon>core Calosphace</taxon>
    </lineage>
</organism>
<feature type="compositionally biased region" description="Basic and acidic residues" evidence="1">
    <location>
        <begin position="337"/>
        <end position="350"/>
    </location>
</feature>
<feature type="compositionally biased region" description="Polar residues" evidence="1">
    <location>
        <begin position="315"/>
        <end position="331"/>
    </location>
</feature>
<gene>
    <name evidence="2" type="ORF">SASPL_137642</name>
</gene>
<keyword evidence="3" id="KW-1185">Reference proteome</keyword>
<evidence type="ECO:0000313" key="2">
    <source>
        <dbReference type="EMBL" id="KAG6400799.1"/>
    </source>
</evidence>
<dbReference type="EMBL" id="PNBA02000014">
    <property type="protein sequence ID" value="KAG6400799.1"/>
    <property type="molecule type" value="Genomic_DNA"/>
</dbReference>
<name>A0A8X8ZE87_SALSN</name>